<dbReference type="EMBL" id="KI630319">
    <property type="protein sequence ID" value="EYU41691.1"/>
    <property type="molecule type" value="Genomic_DNA"/>
</dbReference>
<dbReference type="eggNOG" id="ENOG502S25F">
    <property type="taxonomic scope" value="Eukaryota"/>
</dbReference>
<feature type="compositionally biased region" description="Polar residues" evidence="1">
    <location>
        <begin position="184"/>
        <end position="193"/>
    </location>
</feature>
<keyword evidence="3" id="KW-1185">Reference proteome</keyword>
<gene>
    <name evidence="2" type="ORF">MIMGU_mgv1a011436mg</name>
</gene>
<dbReference type="AlphaFoldDB" id="A0A022RNW9"/>
<dbReference type="Proteomes" id="UP000030748">
    <property type="component" value="Unassembled WGS sequence"/>
</dbReference>
<dbReference type="STRING" id="4155.A0A022RNW9"/>
<evidence type="ECO:0000256" key="1">
    <source>
        <dbReference type="SAM" id="MobiDB-lite"/>
    </source>
</evidence>
<sequence>MEVYAPCNSSACLEISSNCGSSIGPHNLIPDDKGLSMVDLKTSLNEVLNIEDVKKSTSGFNISSEEIEIGNTGEEHESTELDKSASANSAQEKYFSKCATFPVRGGPKSSGDAFVGEKGKQSNDLTTEVSEVNSPAIPCNGCHSRSMSLPILSAMKGSREKQGTTPTKKLSVTWAPDVYDPVPTSVSHFPSNKNQRRKSGKYKQKGKSSRGSSKGKDKKQGRKNGGSSSSTNKLKPFHEESGVSFVETQAVDFHVGNPDQFCGNSFMKNSMAELRFPVAEAT</sequence>
<evidence type="ECO:0000313" key="2">
    <source>
        <dbReference type="EMBL" id="EYU41691.1"/>
    </source>
</evidence>
<proteinExistence type="predicted"/>
<organism evidence="2 3">
    <name type="scientific">Erythranthe guttata</name>
    <name type="common">Yellow monkey flower</name>
    <name type="synonym">Mimulus guttatus</name>
    <dbReference type="NCBI Taxonomy" id="4155"/>
    <lineage>
        <taxon>Eukaryota</taxon>
        <taxon>Viridiplantae</taxon>
        <taxon>Streptophyta</taxon>
        <taxon>Embryophyta</taxon>
        <taxon>Tracheophyta</taxon>
        <taxon>Spermatophyta</taxon>
        <taxon>Magnoliopsida</taxon>
        <taxon>eudicotyledons</taxon>
        <taxon>Gunneridae</taxon>
        <taxon>Pentapetalae</taxon>
        <taxon>asterids</taxon>
        <taxon>lamiids</taxon>
        <taxon>Lamiales</taxon>
        <taxon>Phrymaceae</taxon>
        <taxon>Erythranthe</taxon>
    </lineage>
</organism>
<accession>A0A022RNW9</accession>
<evidence type="ECO:0000313" key="3">
    <source>
        <dbReference type="Proteomes" id="UP000030748"/>
    </source>
</evidence>
<feature type="compositionally biased region" description="Basic residues" evidence="1">
    <location>
        <begin position="194"/>
        <end position="208"/>
    </location>
</feature>
<feature type="region of interest" description="Disordered" evidence="1">
    <location>
        <begin position="181"/>
        <end position="241"/>
    </location>
</feature>
<protein>
    <submittedName>
        <fullName evidence="2">Uncharacterized protein</fullName>
    </submittedName>
</protein>
<dbReference type="PANTHER" id="PTHR34952">
    <property type="entry name" value="OS05G0113500 PROTEIN"/>
    <property type="match status" value="1"/>
</dbReference>
<name>A0A022RNW9_ERYGU</name>
<reference evidence="2 3" key="1">
    <citation type="journal article" date="2013" name="Proc. Natl. Acad. Sci. U.S.A.">
        <title>Fine-scale variation in meiotic recombination in Mimulus inferred from population shotgun sequencing.</title>
        <authorList>
            <person name="Hellsten U."/>
            <person name="Wright K.M."/>
            <person name="Jenkins J."/>
            <person name="Shu S."/>
            <person name="Yuan Y."/>
            <person name="Wessler S.R."/>
            <person name="Schmutz J."/>
            <person name="Willis J.H."/>
            <person name="Rokhsar D.S."/>
        </authorList>
    </citation>
    <scope>NUCLEOTIDE SEQUENCE [LARGE SCALE GENOMIC DNA]</scope>
    <source>
        <strain evidence="3">cv. DUN x IM62</strain>
    </source>
</reference>
<dbReference type="OrthoDB" id="2016966at2759"/>
<dbReference type="EMBL" id="KI630319">
    <property type="protein sequence ID" value="EYU41692.1"/>
    <property type="molecule type" value="Genomic_DNA"/>
</dbReference>
<dbReference type="PANTHER" id="PTHR34952:SF2">
    <property type="entry name" value="OS05G0113500 PROTEIN"/>
    <property type="match status" value="1"/>
</dbReference>
<dbReference type="KEGG" id="egt:105952930"/>